<gene>
    <name evidence="2" type="ORF">EIK76_16030</name>
</gene>
<dbReference type="PROSITE" id="PS50883">
    <property type="entry name" value="EAL"/>
    <property type="match status" value="1"/>
</dbReference>
<dbReference type="RefSeq" id="WP_046518916.1">
    <property type="nucleotide sequence ID" value="NZ_LAVS01000006.1"/>
</dbReference>
<comment type="caution">
    <text evidence="2">The sequence shown here is derived from an EMBL/GenBank/DDBJ whole genome shotgun (WGS) entry which is preliminary data.</text>
</comment>
<dbReference type="PANTHER" id="PTHR33121:SF15">
    <property type="entry name" value="BLUE LIGHT- AND TEMPERATURE-REGULATED ANTIREPRESSOR BLUF"/>
    <property type="match status" value="1"/>
</dbReference>
<dbReference type="OrthoDB" id="1673646at2"/>
<sequence>MDFPEQIKQQSCMDCLSGQSLGFEIRMAFQPIIDWSSQDIVGYEALVRGPEGQGAGWVFEQINDNNKYYFDQACRVKAIETASKLGLKKLLSINFLPNAVYNPETCIRATIEAGDMFGFDITQIMFEVTEGEQITDQAKLKRIFESYAKRGFITAIDDFGSGYAGLAWLTSLRPAVLKLDMGLIRDIDKDTVKQAVLKGILTVCCELKTRVLAEGVETKAELDYLAEAGIDWFQGYYFAKPQLEKLLSHSEIQVWR</sequence>
<dbReference type="Pfam" id="PF00563">
    <property type="entry name" value="EAL"/>
    <property type="match status" value="1"/>
</dbReference>
<keyword evidence="3" id="KW-1185">Reference proteome</keyword>
<dbReference type="Proteomes" id="UP000276260">
    <property type="component" value="Unassembled WGS sequence"/>
</dbReference>
<protein>
    <submittedName>
        <fullName evidence="2">EAL domain-containing protein</fullName>
    </submittedName>
</protein>
<dbReference type="CDD" id="cd01948">
    <property type="entry name" value="EAL"/>
    <property type="match status" value="1"/>
</dbReference>
<reference evidence="2 3" key="1">
    <citation type="submission" date="2018-11" db="EMBL/GenBank/DDBJ databases">
        <title>Draft genome analysis of Rheinheimera mesophila isolated from an industrial waste site.</title>
        <authorList>
            <person name="Yu Q."/>
            <person name="Qi Y."/>
            <person name="Zhang H."/>
            <person name="Lu Y."/>
            <person name="Pu J."/>
        </authorList>
    </citation>
    <scope>NUCLEOTIDE SEQUENCE [LARGE SCALE GENOMIC DNA]</scope>
    <source>
        <strain evidence="2 3">IITR13</strain>
    </source>
</reference>
<evidence type="ECO:0000313" key="2">
    <source>
        <dbReference type="EMBL" id="RRJ18730.1"/>
    </source>
</evidence>
<dbReference type="PANTHER" id="PTHR33121">
    <property type="entry name" value="CYCLIC DI-GMP PHOSPHODIESTERASE PDEF"/>
    <property type="match status" value="1"/>
</dbReference>
<dbReference type="SMART" id="SM00052">
    <property type="entry name" value="EAL"/>
    <property type="match status" value="1"/>
</dbReference>
<dbReference type="InterPro" id="IPR050706">
    <property type="entry name" value="Cyclic-di-GMP_PDE-like"/>
</dbReference>
<proteinExistence type="predicted"/>
<dbReference type="InterPro" id="IPR001633">
    <property type="entry name" value="EAL_dom"/>
</dbReference>
<dbReference type="GO" id="GO:0071111">
    <property type="term" value="F:cyclic-guanylate-specific phosphodiesterase activity"/>
    <property type="evidence" value="ECO:0007669"/>
    <property type="project" value="InterPro"/>
</dbReference>
<feature type="domain" description="EAL" evidence="1">
    <location>
        <begin position="5"/>
        <end position="255"/>
    </location>
</feature>
<dbReference type="EMBL" id="RRCF01000006">
    <property type="protein sequence ID" value="RRJ18730.1"/>
    <property type="molecule type" value="Genomic_DNA"/>
</dbReference>
<dbReference type="AlphaFoldDB" id="A0A3P3QE81"/>
<dbReference type="Gene3D" id="3.20.20.450">
    <property type="entry name" value="EAL domain"/>
    <property type="match status" value="1"/>
</dbReference>
<evidence type="ECO:0000313" key="3">
    <source>
        <dbReference type="Proteomes" id="UP000276260"/>
    </source>
</evidence>
<evidence type="ECO:0000259" key="1">
    <source>
        <dbReference type="PROSITE" id="PS50883"/>
    </source>
</evidence>
<organism evidence="2 3">
    <name type="scientific">Rheinheimera mesophila</name>
    <dbReference type="NCBI Taxonomy" id="1547515"/>
    <lineage>
        <taxon>Bacteria</taxon>
        <taxon>Pseudomonadati</taxon>
        <taxon>Pseudomonadota</taxon>
        <taxon>Gammaproteobacteria</taxon>
        <taxon>Chromatiales</taxon>
        <taxon>Chromatiaceae</taxon>
        <taxon>Rheinheimera</taxon>
    </lineage>
</organism>
<dbReference type="SUPFAM" id="SSF141868">
    <property type="entry name" value="EAL domain-like"/>
    <property type="match status" value="1"/>
</dbReference>
<dbReference type="InterPro" id="IPR035919">
    <property type="entry name" value="EAL_sf"/>
</dbReference>
<accession>A0A3P3QE81</accession>
<name>A0A3P3QE81_9GAMM</name>